<gene>
    <name evidence="1" type="ORF">S06H3_22470</name>
</gene>
<proteinExistence type="predicted"/>
<sequence length="194" mass="21305">PEYCQAQKFPEIIEESKRQYLEPDTGKLHLAAAKVLKRGGYDWSRVQQCIEFARELGVKKVGLAVCVGLIREGREFARFLDRAGFQVISIACMIGGLKAQETGIPDEWVNPLGISCNPIAQAEIMNREGTELNFIYGLCVGHDTIFIMRSKAPVTYIVAKDMVTGNNPGAVLLSPYHRMKLVAAYGKGKAAEGG</sequence>
<dbReference type="AlphaFoldDB" id="X1N7W9"/>
<dbReference type="EMBL" id="BARV01012018">
    <property type="protein sequence ID" value="GAI14739.1"/>
    <property type="molecule type" value="Genomic_DNA"/>
</dbReference>
<protein>
    <recommendedName>
        <fullName evidence="2">DUF1847 domain-containing protein</fullName>
    </recommendedName>
</protein>
<dbReference type="InterPro" id="IPR014997">
    <property type="entry name" value="DUF1847"/>
</dbReference>
<evidence type="ECO:0008006" key="2">
    <source>
        <dbReference type="Google" id="ProtNLM"/>
    </source>
</evidence>
<reference evidence="1" key="1">
    <citation type="journal article" date="2014" name="Front. Microbiol.">
        <title>High frequency of phylogenetically diverse reductive dehalogenase-homologous genes in deep subseafloor sedimentary metagenomes.</title>
        <authorList>
            <person name="Kawai M."/>
            <person name="Futagami T."/>
            <person name="Toyoda A."/>
            <person name="Takaki Y."/>
            <person name="Nishi S."/>
            <person name="Hori S."/>
            <person name="Arai W."/>
            <person name="Tsubouchi T."/>
            <person name="Morono Y."/>
            <person name="Uchiyama I."/>
            <person name="Ito T."/>
            <person name="Fujiyama A."/>
            <person name="Inagaki F."/>
            <person name="Takami H."/>
        </authorList>
    </citation>
    <scope>NUCLEOTIDE SEQUENCE</scope>
    <source>
        <strain evidence="1">Expedition CK06-06</strain>
    </source>
</reference>
<feature type="non-terminal residue" evidence="1">
    <location>
        <position position="1"/>
    </location>
</feature>
<accession>X1N7W9</accession>
<dbReference type="Pfam" id="PF08901">
    <property type="entry name" value="DUF1847"/>
    <property type="match status" value="1"/>
</dbReference>
<name>X1N7W9_9ZZZZ</name>
<evidence type="ECO:0000313" key="1">
    <source>
        <dbReference type="EMBL" id="GAI14739.1"/>
    </source>
</evidence>
<comment type="caution">
    <text evidence="1">The sequence shown here is derived from an EMBL/GenBank/DDBJ whole genome shotgun (WGS) entry which is preliminary data.</text>
</comment>
<organism evidence="1">
    <name type="scientific">marine sediment metagenome</name>
    <dbReference type="NCBI Taxonomy" id="412755"/>
    <lineage>
        <taxon>unclassified sequences</taxon>
        <taxon>metagenomes</taxon>
        <taxon>ecological metagenomes</taxon>
    </lineage>
</organism>